<gene>
    <name evidence="1" type="ORF">EVAR_45078_1</name>
</gene>
<keyword evidence="2" id="KW-1185">Reference proteome</keyword>
<organism evidence="1 2">
    <name type="scientific">Eumeta variegata</name>
    <name type="common">Bagworm moth</name>
    <name type="synonym">Eumeta japonica</name>
    <dbReference type="NCBI Taxonomy" id="151549"/>
    <lineage>
        <taxon>Eukaryota</taxon>
        <taxon>Metazoa</taxon>
        <taxon>Ecdysozoa</taxon>
        <taxon>Arthropoda</taxon>
        <taxon>Hexapoda</taxon>
        <taxon>Insecta</taxon>
        <taxon>Pterygota</taxon>
        <taxon>Neoptera</taxon>
        <taxon>Endopterygota</taxon>
        <taxon>Lepidoptera</taxon>
        <taxon>Glossata</taxon>
        <taxon>Ditrysia</taxon>
        <taxon>Tineoidea</taxon>
        <taxon>Psychidae</taxon>
        <taxon>Oiketicinae</taxon>
        <taxon>Eumeta</taxon>
    </lineage>
</organism>
<name>A0A4C1XVX3_EUMVA</name>
<accession>A0A4C1XVX3</accession>
<reference evidence="1 2" key="1">
    <citation type="journal article" date="2019" name="Commun. Biol.">
        <title>The bagworm genome reveals a unique fibroin gene that provides high tensile strength.</title>
        <authorList>
            <person name="Kono N."/>
            <person name="Nakamura H."/>
            <person name="Ohtoshi R."/>
            <person name="Tomita M."/>
            <person name="Numata K."/>
            <person name="Arakawa K."/>
        </authorList>
    </citation>
    <scope>NUCLEOTIDE SEQUENCE [LARGE SCALE GENOMIC DNA]</scope>
</reference>
<dbReference type="EMBL" id="BGZK01000977">
    <property type="protein sequence ID" value="GBP67243.1"/>
    <property type="molecule type" value="Genomic_DNA"/>
</dbReference>
<dbReference type="AlphaFoldDB" id="A0A4C1XVX3"/>
<evidence type="ECO:0000313" key="1">
    <source>
        <dbReference type="EMBL" id="GBP67243.1"/>
    </source>
</evidence>
<evidence type="ECO:0000313" key="2">
    <source>
        <dbReference type="Proteomes" id="UP000299102"/>
    </source>
</evidence>
<sequence>MDLVLRSKDMATEIQPPHRISFFDNVYRRIMMGIEAGIIHRKPDFPLRESKFSGTYIGREAQIRAKFASTVTNRKKQSRKNFIFSLTFAYPAHTHRNLMKDNRRS</sequence>
<dbReference type="OrthoDB" id="10606697at2759"/>
<comment type="caution">
    <text evidence="1">The sequence shown here is derived from an EMBL/GenBank/DDBJ whole genome shotgun (WGS) entry which is preliminary data.</text>
</comment>
<dbReference type="Proteomes" id="UP000299102">
    <property type="component" value="Unassembled WGS sequence"/>
</dbReference>
<protein>
    <submittedName>
        <fullName evidence="1">Uncharacterized protein</fullName>
    </submittedName>
</protein>
<proteinExistence type="predicted"/>